<keyword evidence="1" id="KW-0147">Chitin-binding</keyword>
<gene>
    <name evidence="9" type="primary">LOC6900213</name>
</gene>
<dbReference type="SUPFAM" id="SSF57625">
    <property type="entry name" value="Invertebrate chitin-binding proteins"/>
    <property type="match status" value="4"/>
</dbReference>
<evidence type="ECO:0000256" key="4">
    <source>
        <dbReference type="ARBA" id="ARBA00023157"/>
    </source>
</evidence>
<feature type="signal peptide" evidence="6">
    <location>
        <begin position="1"/>
        <end position="21"/>
    </location>
</feature>
<evidence type="ECO:0000313" key="9">
    <source>
        <dbReference type="RefSeq" id="XP_033239373.1"/>
    </source>
</evidence>
<evidence type="ECO:0000256" key="5">
    <source>
        <dbReference type="ARBA" id="ARBA00023180"/>
    </source>
</evidence>
<dbReference type="SMART" id="SM00494">
    <property type="entry name" value="ChtBD2"/>
    <property type="match status" value="4"/>
</dbReference>
<proteinExistence type="predicted"/>
<dbReference type="GO" id="GO:0008061">
    <property type="term" value="F:chitin binding"/>
    <property type="evidence" value="ECO:0007669"/>
    <property type="project" value="UniProtKB-KW"/>
</dbReference>
<dbReference type="PANTHER" id="PTHR23301">
    <property type="entry name" value="CHITIN BINDING PERITROPHIN-A"/>
    <property type="match status" value="1"/>
</dbReference>
<keyword evidence="8" id="KW-1185">Reference proteome</keyword>
<feature type="domain" description="Chitin-binding type-2" evidence="7">
    <location>
        <begin position="170"/>
        <end position="230"/>
    </location>
</feature>
<dbReference type="Pfam" id="PF01607">
    <property type="entry name" value="CBM_14"/>
    <property type="match status" value="3"/>
</dbReference>
<organism evidence="8 9">
    <name type="scientific">Drosophila pseudoobscura pseudoobscura</name>
    <name type="common">Fruit fly</name>
    <dbReference type="NCBI Taxonomy" id="46245"/>
    <lineage>
        <taxon>Eukaryota</taxon>
        <taxon>Metazoa</taxon>
        <taxon>Ecdysozoa</taxon>
        <taxon>Arthropoda</taxon>
        <taxon>Hexapoda</taxon>
        <taxon>Insecta</taxon>
        <taxon>Pterygota</taxon>
        <taxon>Neoptera</taxon>
        <taxon>Endopterygota</taxon>
        <taxon>Diptera</taxon>
        <taxon>Brachycera</taxon>
        <taxon>Muscomorpha</taxon>
        <taxon>Ephydroidea</taxon>
        <taxon>Drosophilidae</taxon>
        <taxon>Drosophila</taxon>
        <taxon>Sophophora</taxon>
    </lineage>
</organism>
<dbReference type="InterPro" id="IPR002557">
    <property type="entry name" value="Chitin-bd_dom"/>
</dbReference>
<evidence type="ECO:0000259" key="7">
    <source>
        <dbReference type="PROSITE" id="PS50940"/>
    </source>
</evidence>
<dbReference type="InParanoid" id="A0A6I8W7N2"/>
<dbReference type="KEGG" id="dpo:6900213"/>
<evidence type="ECO:0000256" key="1">
    <source>
        <dbReference type="ARBA" id="ARBA00022669"/>
    </source>
</evidence>
<evidence type="ECO:0000256" key="6">
    <source>
        <dbReference type="SAM" id="SignalP"/>
    </source>
</evidence>
<dbReference type="PROSITE" id="PS50940">
    <property type="entry name" value="CHIT_BIND_II"/>
    <property type="match status" value="3"/>
</dbReference>
<dbReference type="InterPro" id="IPR051940">
    <property type="entry name" value="Chitin_bind-dev_reg"/>
</dbReference>
<dbReference type="Proteomes" id="UP000001819">
    <property type="component" value="Chromosome X"/>
</dbReference>
<feature type="chain" id="PRO_5026201854" evidence="6">
    <location>
        <begin position="22"/>
        <end position="305"/>
    </location>
</feature>
<keyword evidence="3" id="KW-0677">Repeat</keyword>
<reference evidence="9" key="1">
    <citation type="submission" date="2025-08" db="UniProtKB">
        <authorList>
            <consortium name="RefSeq"/>
        </authorList>
    </citation>
    <scope>IDENTIFICATION</scope>
    <source>
        <strain evidence="9">MV-25-SWS-2005</strain>
        <tissue evidence="9">Whole body</tissue>
    </source>
</reference>
<dbReference type="AlphaFoldDB" id="A0A6I8W7N2"/>
<dbReference type="InterPro" id="IPR036508">
    <property type="entry name" value="Chitin-bd_dom_sf"/>
</dbReference>
<evidence type="ECO:0000313" key="8">
    <source>
        <dbReference type="Proteomes" id="UP000001819"/>
    </source>
</evidence>
<protein>
    <submittedName>
        <fullName evidence="9">Probable chitinase 10</fullName>
    </submittedName>
</protein>
<accession>A0A6I8W7N2</accession>
<evidence type="ECO:0000256" key="2">
    <source>
        <dbReference type="ARBA" id="ARBA00022729"/>
    </source>
</evidence>
<name>A0A6I8W7N2_DROPS</name>
<feature type="domain" description="Chitin-binding type-2" evidence="7">
    <location>
        <begin position="114"/>
        <end position="168"/>
    </location>
</feature>
<evidence type="ECO:0000256" key="3">
    <source>
        <dbReference type="ARBA" id="ARBA00022737"/>
    </source>
</evidence>
<keyword evidence="5" id="KW-0325">Glycoprotein</keyword>
<dbReference type="RefSeq" id="XP_033239373.1">
    <property type="nucleotide sequence ID" value="XM_033383482.1"/>
</dbReference>
<dbReference type="PANTHER" id="PTHR23301:SF0">
    <property type="entry name" value="CHITIN-BINDING TYPE-2 DOMAIN-CONTAINING PROTEIN-RELATED"/>
    <property type="match status" value="1"/>
</dbReference>
<dbReference type="Gene3D" id="2.170.140.10">
    <property type="entry name" value="Chitin binding domain"/>
    <property type="match status" value="3"/>
</dbReference>
<keyword evidence="4" id="KW-1015">Disulfide bond</keyword>
<feature type="domain" description="Chitin-binding type-2" evidence="7">
    <location>
        <begin position="249"/>
        <end position="305"/>
    </location>
</feature>
<keyword evidence="2 6" id="KW-0732">Signal</keyword>
<dbReference type="GO" id="GO:0005576">
    <property type="term" value="C:extracellular region"/>
    <property type="evidence" value="ECO:0007669"/>
    <property type="project" value="InterPro"/>
</dbReference>
<sequence>MNCLMYLGLLVVLFLIENVWCDDNEGLVVAPSPNDDREGEDDISQYDMYKNTDIDVCANVADGVHLPYVGSCSMWIECENNTIKETGDCKVQGSDMLFDPVHQLCSPPKYVQCQPTCSEFTLSSFCYDNTCTKYILCYYGRPVLRKCHDGLQYNNMTDRCDFPQYVDCVANECSAIEQPENITYLSSKASCDKYFICSDGLAWEQQCAAGLYYNPECKCCDFAKNVNCTVDAVARNIQPYYRSPLRRADIDCPMVGVNFYPHKSRLDAYYYCVDGHGLTLDCTPGLHFDPKVGECREPKFVGSLK</sequence>